<accession>A0ABP9FI57</accession>
<name>A0ABP9FI57_9ACTN</name>
<dbReference type="RefSeq" id="WP_345582815.1">
    <property type="nucleotide sequence ID" value="NZ_BAABLV010000036.1"/>
</dbReference>
<proteinExistence type="predicted"/>
<evidence type="ECO:0000313" key="5">
    <source>
        <dbReference type="Proteomes" id="UP001501521"/>
    </source>
</evidence>
<dbReference type="InterPro" id="IPR003675">
    <property type="entry name" value="Rce1/LyrA-like_dom"/>
</dbReference>
<evidence type="ECO:0000256" key="1">
    <source>
        <dbReference type="SAM" id="MobiDB-lite"/>
    </source>
</evidence>
<evidence type="ECO:0000256" key="2">
    <source>
        <dbReference type="SAM" id="Phobius"/>
    </source>
</evidence>
<protein>
    <recommendedName>
        <fullName evidence="3">CAAX prenyl protease 2/Lysostaphin resistance protein A-like domain-containing protein</fullName>
    </recommendedName>
</protein>
<dbReference type="EMBL" id="BAABLV010000036">
    <property type="protein sequence ID" value="GAA4902889.1"/>
    <property type="molecule type" value="Genomic_DNA"/>
</dbReference>
<dbReference type="Proteomes" id="UP001501521">
    <property type="component" value="Unassembled WGS sequence"/>
</dbReference>
<feature type="transmembrane region" description="Helical" evidence="2">
    <location>
        <begin position="91"/>
        <end position="110"/>
    </location>
</feature>
<gene>
    <name evidence="4" type="ORF">GCM10025789_22110</name>
</gene>
<feature type="domain" description="CAAX prenyl protease 2/Lysostaphin resistance protein A-like" evidence="3">
    <location>
        <begin position="167"/>
        <end position="257"/>
    </location>
</feature>
<feature type="region of interest" description="Disordered" evidence="1">
    <location>
        <begin position="1"/>
        <end position="23"/>
    </location>
</feature>
<keyword evidence="2" id="KW-1133">Transmembrane helix</keyword>
<keyword evidence="5" id="KW-1185">Reference proteome</keyword>
<keyword evidence="2" id="KW-0812">Transmembrane</keyword>
<dbReference type="Pfam" id="PF02517">
    <property type="entry name" value="Rce1-like"/>
    <property type="match status" value="1"/>
</dbReference>
<sequence length="311" mass="33266">MSEASAPPAPFHRGEPTDPPPGVPYPRVLPRVPFLGMTVTFGILLGFSAYALLVPLANQAFLGMGFVLRGGGDWAAYVAEASAYRLPDGPVAGHLALALLIPVSLLLTRYVHGLRPRWLPSVQPGMRWRYLLMTVVVAAVLLNAVVWAQWALGQMPDFHAGQPGWLGFLLLIMVSSPLQAAAEEFFFRGYLLQAIGSATGRTWVGVVGSALVFAIMHGLQNPALFAHRLVFGLVAGGLVVVTGGLEAAIGAHVVNNISSYAYALFSVSVEELRTVTGISWAEAGWNILAFVLFGLAAWWLARRLNLATSTP</sequence>
<feature type="transmembrane region" description="Helical" evidence="2">
    <location>
        <begin position="283"/>
        <end position="301"/>
    </location>
</feature>
<keyword evidence="2" id="KW-0472">Membrane</keyword>
<evidence type="ECO:0000259" key="3">
    <source>
        <dbReference type="Pfam" id="PF02517"/>
    </source>
</evidence>
<organism evidence="4 5">
    <name type="scientific">Tessaracoccus lubricantis</name>
    <dbReference type="NCBI Taxonomy" id="545543"/>
    <lineage>
        <taxon>Bacteria</taxon>
        <taxon>Bacillati</taxon>
        <taxon>Actinomycetota</taxon>
        <taxon>Actinomycetes</taxon>
        <taxon>Propionibacteriales</taxon>
        <taxon>Propionibacteriaceae</taxon>
        <taxon>Tessaracoccus</taxon>
    </lineage>
</organism>
<feature type="transmembrane region" description="Helical" evidence="2">
    <location>
        <begin position="34"/>
        <end position="53"/>
    </location>
</feature>
<evidence type="ECO:0000313" key="4">
    <source>
        <dbReference type="EMBL" id="GAA4902889.1"/>
    </source>
</evidence>
<feature type="transmembrane region" description="Helical" evidence="2">
    <location>
        <begin position="225"/>
        <end position="249"/>
    </location>
</feature>
<reference evidence="5" key="1">
    <citation type="journal article" date="2019" name="Int. J. Syst. Evol. Microbiol.">
        <title>The Global Catalogue of Microorganisms (GCM) 10K type strain sequencing project: providing services to taxonomists for standard genome sequencing and annotation.</title>
        <authorList>
            <consortium name="The Broad Institute Genomics Platform"/>
            <consortium name="The Broad Institute Genome Sequencing Center for Infectious Disease"/>
            <person name="Wu L."/>
            <person name="Ma J."/>
        </authorList>
    </citation>
    <scope>NUCLEOTIDE SEQUENCE [LARGE SCALE GENOMIC DNA]</scope>
    <source>
        <strain evidence="5">JCM 19125</strain>
    </source>
</reference>
<feature type="transmembrane region" description="Helical" evidence="2">
    <location>
        <begin position="164"/>
        <end position="182"/>
    </location>
</feature>
<comment type="caution">
    <text evidence="4">The sequence shown here is derived from an EMBL/GenBank/DDBJ whole genome shotgun (WGS) entry which is preliminary data.</text>
</comment>
<feature type="transmembrane region" description="Helical" evidence="2">
    <location>
        <begin position="130"/>
        <end position="152"/>
    </location>
</feature>
<feature type="transmembrane region" description="Helical" evidence="2">
    <location>
        <begin position="202"/>
        <end position="219"/>
    </location>
</feature>